<evidence type="ECO:0000256" key="1">
    <source>
        <dbReference type="SAM" id="MobiDB-lite"/>
    </source>
</evidence>
<organism evidence="2 3">
    <name type="scientific">Psychrobacillus psychrotolerans</name>
    <dbReference type="NCBI Taxonomy" id="126156"/>
    <lineage>
        <taxon>Bacteria</taxon>
        <taxon>Bacillati</taxon>
        <taxon>Bacillota</taxon>
        <taxon>Bacilli</taxon>
        <taxon>Bacillales</taxon>
        <taxon>Bacillaceae</taxon>
        <taxon>Psychrobacillus</taxon>
    </lineage>
</organism>
<dbReference type="RefSeq" id="WP_175496217.1">
    <property type="nucleotide sequence ID" value="NZ_CP183885.1"/>
</dbReference>
<reference evidence="3" key="1">
    <citation type="submission" date="2016-10" db="EMBL/GenBank/DDBJ databases">
        <authorList>
            <person name="Varghese N."/>
            <person name="Submissions S."/>
        </authorList>
    </citation>
    <scope>NUCLEOTIDE SEQUENCE [LARGE SCALE GENOMIC DNA]</scope>
    <source>
        <strain evidence="3">DSM 11706</strain>
    </source>
</reference>
<dbReference type="Proteomes" id="UP000198734">
    <property type="component" value="Unassembled WGS sequence"/>
</dbReference>
<name>A0A1I5XWT9_9BACI</name>
<evidence type="ECO:0000313" key="3">
    <source>
        <dbReference type="Proteomes" id="UP000198734"/>
    </source>
</evidence>
<feature type="region of interest" description="Disordered" evidence="1">
    <location>
        <begin position="1"/>
        <end position="58"/>
    </location>
</feature>
<evidence type="ECO:0000313" key="2">
    <source>
        <dbReference type="EMBL" id="SFQ36376.1"/>
    </source>
</evidence>
<dbReference type="EMBL" id="FOXU01000002">
    <property type="protein sequence ID" value="SFQ36376.1"/>
    <property type="molecule type" value="Genomic_DNA"/>
</dbReference>
<feature type="compositionally biased region" description="Basic and acidic residues" evidence="1">
    <location>
        <begin position="47"/>
        <end position="58"/>
    </location>
</feature>
<dbReference type="AlphaFoldDB" id="A0A1I5XWT9"/>
<protein>
    <submittedName>
        <fullName evidence="2">Uncharacterized protein</fullName>
    </submittedName>
</protein>
<proteinExistence type="predicted"/>
<gene>
    <name evidence="2" type="ORF">SAMN05421670_1766</name>
</gene>
<sequence length="58" mass="6567">MRNGTHLGANKRGSMARRPATSKKEEISLELAELGYLTPKQGSMSPNRRDMSERDRSY</sequence>
<accession>A0A1I5XWT9</accession>
<keyword evidence="3" id="KW-1185">Reference proteome</keyword>